<dbReference type="Pfam" id="PF02541">
    <property type="entry name" value="Ppx-GppA"/>
    <property type="match status" value="1"/>
</dbReference>
<dbReference type="InterPro" id="IPR043129">
    <property type="entry name" value="ATPase_NBD"/>
</dbReference>
<name>A0ABS1GJR5_9AQUI</name>
<gene>
    <name evidence="2" type="ORF">GWK41_08850</name>
</gene>
<dbReference type="Gene3D" id="3.30.420.150">
    <property type="entry name" value="Exopolyphosphatase. Domain 2"/>
    <property type="match status" value="1"/>
</dbReference>
<dbReference type="InterPro" id="IPR003695">
    <property type="entry name" value="Ppx_GppA_N"/>
</dbReference>
<reference evidence="2 3" key="1">
    <citation type="journal article" date="2021" name="Syst. Appl. Microbiol.">
        <title>Persephonella atlantica sp. nov.: How to adapt to physico-chemical gradients in high temperature hydrothermal habitats.</title>
        <authorList>
            <person name="Francois D.X."/>
            <person name="Godfroy A."/>
            <person name="Mathien C."/>
            <person name="Aube J."/>
            <person name="Cathalot C."/>
            <person name="Lesongeur F."/>
            <person name="L'Haridon S."/>
            <person name="Philippon X."/>
            <person name="Roussel E.G."/>
        </authorList>
    </citation>
    <scope>NUCLEOTIDE SEQUENCE [LARGE SCALE GENOMIC DNA]</scope>
    <source>
        <strain evidence="2 3">MO1340</strain>
    </source>
</reference>
<dbReference type="PANTHER" id="PTHR30005:SF0">
    <property type="entry name" value="RETROGRADE REGULATION PROTEIN 2"/>
    <property type="match status" value="1"/>
</dbReference>
<feature type="domain" description="Ppx/GppA phosphatase N-terminal" evidence="1">
    <location>
        <begin position="35"/>
        <end position="309"/>
    </location>
</feature>
<dbReference type="CDD" id="cd24054">
    <property type="entry name" value="ASKHA_NBD_AaPPX-GppA_MtPPX2-like"/>
    <property type="match status" value="1"/>
</dbReference>
<dbReference type="EMBL" id="JAACYA010000002">
    <property type="protein sequence ID" value="MBK3333178.1"/>
    <property type="molecule type" value="Genomic_DNA"/>
</dbReference>
<accession>A0ABS1GJR5</accession>
<dbReference type="InterPro" id="IPR050273">
    <property type="entry name" value="GppA/Ppx_hydrolase"/>
</dbReference>
<dbReference type="RefSeq" id="WP_200674628.1">
    <property type="nucleotide sequence ID" value="NZ_JAACYA010000002.1"/>
</dbReference>
<proteinExistence type="predicted"/>
<dbReference type="Proteomes" id="UP000772812">
    <property type="component" value="Unassembled WGS sequence"/>
</dbReference>
<sequence length="317" mass="35549">MGSRIAVVDIGTYSTRLLISAFQIKDSFEESIETIHDILSVGKITALGRRLKETGYLQEEAINDVLSTLKEYVLIAKEYHVERIIGFATAACREAKNGPELLEKIKQLGIDVKLITGEEEAYLSFLATAYGVRPEGDFVVIDQGGGSTEFVYGRKNNGYSMKDAVSFPFGIVSLTERFIKTDPPAKEQLSQMRDFIKEHLKQIKDYSSADQLIGLGGTITTLVALEKHIFPYSSFKVHRQTLSRESIKKWLEKLSQMTVEERKSIPVIEDKRAEAIISGIVIFDTALEFFGKDSITVSDWGLRHGAVIKHIMERFDG</sequence>
<evidence type="ECO:0000313" key="3">
    <source>
        <dbReference type="Proteomes" id="UP000772812"/>
    </source>
</evidence>
<dbReference type="PANTHER" id="PTHR30005">
    <property type="entry name" value="EXOPOLYPHOSPHATASE"/>
    <property type="match status" value="1"/>
</dbReference>
<organism evidence="2 3">
    <name type="scientific">Persephonella atlantica</name>
    <dbReference type="NCBI Taxonomy" id="2699429"/>
    <lineage>
        <taxon>Bacteria</taxon>
        <taxon>Pseudomonadati</taxon>
        <taxon>Aquificota</taxon>
        <taxon>Aquificia</taxon>
        <taxon>Aquificales</taxon>
        <taxon>Hydrogenothermaceae</taxon>
        <taxon>Persephonella</taxon>
    </lineage>
</organism>
<evidence type="ECO:0000259" key="1">
    <source>
        <dbReference type="Pfam" id="PF02541"/>
    </source>
</evidence>
<keyword evidence="3" id="KW-1185">Reference proteome</keyword>
<comment type="caution">
    <text evidence="2">The sequence shown here is derived from an EMBL/GenBank/DDBJ whole genome shotgun (WGS) entry which is preliminary data.</text>
</comment>
<protein>
    <submittedName>
        <fullName evidence="2">Ppx/GppA family phosphatase</fullName>
    </submittedName>
</protein>
<dbReference type="Gene3D" id="3.30.420.40">
    <property type="match status" value="1"/>
</dbReference>
<dbReference type="SUPFAM" id="SSF53067">
    <property type="entry name" value="Actin-like ATPase domain"/>
    <property type="match status" value="2"/>
</dbReference>
<evidence type="ECO:0000313" key="2">
    <source>
        <dbReference type="EMBL" id="MBK3333178.1"/>
    </source>
</evidence>